<gene>
    <name evidence="2" type="ORF">TbgDal_II2430</name>
</gene>
<evidence type="ECO:0000313" key="2">
    <source>
        <dbReference type="EMBL" id="CBH09499.1"/>
    </source>
</evidence>
<dbReference type="RefSeq" id="XP_011771804.1">
    <property type="nucleotide sequence ID" value="XM_011773502.1"/>
</dbReference>
<dbReference type="KEGG" id="tbg:TbgDal_II2430"/>
<name>C9ZJE0_TRYB9</name>
<evidence type="ECO:0000256" key="1">
    <source>
        <dbReference type="SAM" id="Phobius"/>
    </source>
</evidence>
<keyword evidence="1" id="KW-0812">Transmembrane</keyword>
<accession>C9ZJE0</accession>
<sequence length="116" mass="13302">MFASGRAFSLLSLFPLLFFVLVLITYTSIVPPLFTLSFSSCSSFTFVLCNCLLSFYRMIVVVMCSTFFSFFFQNWYCMTPSSFCCCCCSFFFLFFRRNTCCVGHSTEEIQGKGTKT</sequence>
<evidence type="ECO:0000313" key="3">
    <source>
        <dbReference type="Proteomes" id="UP000002316"/>
    </source>
</evidence>
<feature type="transmembrane region" description="Helical" evidence="1">
    <location>
        <begin position="43"/>
        <end position="68"/>
    </location>
</feature>
<dbReference type="AlphaFoldDB" id="C9ZJE0"/>
<keyword evidence="1" id="KW-1133">Transmembrane helix</keyword>
<protein>
    <submittedName>
        <fullName evidence="2">Uncharacterized protein</fullName>
    </submittedName>
</protein>
<reference evidence="3" key="1">
    <citation type="journal article" date="2010" name="PLoS Negl. Trop. Dis.">
        <title>The genome sequence of Trypanosoma brucei gambiense, causative agent of chronic human african trypanosomiasis.</title>
        <authorList>
            <person name="Jackson A.P."/>
            <person name="Sanders M."/>
            <person name="Berry A."/>
            <person name="McQuillan J."/>
            <person name="Aslett M.A."/>
            <person name="Quail M.A."/>
            <person name="Chukualim B."/>
            <person name="Capewell P."/>
            <person name="MacLeod A."/>
            <person name="Melville S.E."/>
            <person name="Gibson W."/>
            <person name="Barry J.D."/>
            <person name="Berriman M."/>
            <person name="Hertz-Fowler C."/>
        </authorList>
    </citation>
    <scope>NUCLEOTIDE SEQUENCE [LARGE SCALE GENOMIC DNA]</scope>
    <source>
        <strain evidence="3">MHOM/CI/86/DAL972</strain>
    </source>
</reference>
<proteinExistence type="predicted"/>
<keyword evidence="1" id="KW-0472">Membrane</keyword>
<dbReference type="GeneID" id="23858639"/>
<dbReference type="Proteomes" id="UP000002316">
    <property type="component" value="Chromosome 2"/>
</dbReference>
<organism evidence="2 3">
    <name type="scientific">Trypanosoma brucei gambiense (strain MHOM/CI/86/DAL972)</name>
    <dbReference type="NCBI Taxonomy" id="679716"/>
    <lineage>
        <taxon>Eukaryota</taxon>
        <taxon>Discoba</taxon>
        <taxon>Euglenozoa</taxon>
        <taxon>Kinetoplastea</taxon>
        <taxon>Metakinetoplastina</taxon>
        <taxon>Trypanosomatida</taxon>
        <taxon>Trypanosomatidae</taxon>
        <taxon>Trypanosoma</taxon>
    </lineage>
</organism>
<dbReference type="EMBL" id="FN554965">
    <property type="protein sequence ID" value="CBH09499.1"/>
    <property type="molecule type" value="Genomic_DNA"/>
</dbReference>